<organism evidence="1 2">
    <name type="scientific">Nitrosomonas aestuarii</name>
    <dbReference type="NCBI Taxonomy" id="52441"/>
    <lineage>
        <taxon>Bacteria</taxon>
        <taxon>Pseudomonadati</taxon>
        <taxon>Pseudomonadota</taxon>
        <taxon>Betaproteobacteria</taxon>
        <taxon>Nitrosomonadales</taxon>
        <taxon>Nitrosomonadaceae</taxon>
        <taxon>Nitrosomonas</taxon>
    </lineage>
</organism>
<evidence type="ECO:0000313" key="1">
    <source>
        <dbReference type="EMBL" id="SFK85353.1"/>
    </source>
</evidence>
<dbReference type="SUPFAM" id="SSF63592">
    <property type="entry name" value="Flagellar transcriptional activator FlhD"/>
    <property type="match status" value="1"/>
</dbReference>
<gene>
    <name evidence="1" type="ORF">SAMN05216302_101781</name>
</gene>
<dbReference type="EMBL" id="FOSP01000017">
    <property type="protein sequence ID" value="SFK85353.1"/>
    <property type="molecule type" value="Genomic_DNA"/>
</dbReference>
<dbReference type="AlphaFoldDB" id="A0A1I4CX41"/>
<evidence type="ECO:0000313" key="2">
    <source>
        <dbReference type="Proteomes" id="UP000199533"/>
    </source>
</evidence>
<keyword evidence="2" id="KW-1185">Reference proteome</keyword>
<dbReference type="Proteomes" id="UP000199533">
    <property type="component" value="Unassembled WGS sequence"/>
</dbReference>
<dbReference type="RefSeq" id="WP_170841651.1">
    <property type="nucleotide sequence ID" value="NZ_FOSP01000017.1"/>
</dbReference>
<protein>
    <submittedName>
        <fullName evidence="1">Transcriptional activator (FlhD)</fullName>
    </submittedName>
</protein>
<sequence length="99" mass="11180">MKKDISSINYQYLLWAKEMAHMDTGHVVSGIPKSVLQVLGQLSLDEIEAIANEMSVSLINFRLNETEINRLRALPDDKKAAYMLAVTTHKRNHGGNQRT</sequence>
<dbReference type="STRING" id="52441.SAMN05216302_101781"/>
<dbReference type="Gene3D" id="1.10.4000.10">
    <property type="entry name" value="Flagellar transcriptional activator FlhD"/>
    <property type="match status" value="1"/>
</dbReference>
<dbReference type="InterPro" id="IPR036194">
    <property type="entry name" value="FlhD_sf"/>
</dbReference>
<reference evidence="2" key="1">
    <citation type="submission" date="2016-10" db="EMBL/GenBank/DDBJ databases">
        <authorList>
            <person name="Varghese N."/>
            <person name="Submissions S."/>
        </authorList>
    </citation>
    <scope>NUCLEOTIDE SEQUENCE [LARGE SCALE GENOMIC DNA]</scope>
    <source>
        <strain evidence="2">Nm69</strain>
    </source>
</reference>
<name>A0A1I4CX41_9PROT</name>
<proteinExistence type="predicted"/>
<accession>A0A1I4CX41</accession>